<feature type="transmembrane region" description="Helical" evidence="14">
    <location>
        <begin position="581"/>
        <end position="607"/>
    </location>
</feature>
<dbReference type="CDD" id="cd03244">
    <property type="entry name" value="ABCC_MRP_domain2"/>
    <property type="match status" value="1"/>
</dbReference>
<dbReference type="PROSITE" id="PS50929">
    <property type="entry name" value="ABC_TM1F"/>
    <property type="match status" value="2"/>
</dbReference>
<evidence type="ECO:0000256" key="14">
    <source>
        <dbReference type="SAM" id="Phobius"/>
    </source>
</evidence>
<keyword evidence="6" id="KW-0677">Repeat</keyword>
<dbReference type="InterPro" id="IPR003439">
    <property type="entry name" value="ABC_transporter-like_ATP-bd"/>
</dbReference>
<evidence type="ECO:0000256" key="4">
    <source>
        <dbReference type="ARBA" id="ARBA00022554"/>
    </source>
</evidence>
<comment type="similarity">
    <text evidence="2">Belongs to the ABC transporter superfamily. ABCC family. Conjugate transporter (TC 3.A.1.208) subfamily.</text>
</comment>
<evidence type="ECO:0000256" key="3">
    <source>
        <dbReference type="ARBA" id="ARBA00022448"/>
    </source>
</evidence>
<evidence type="ECO:0000256" key="12">
    <source>
        <dbReference type="ARBA" id="ARBA00047523"/>
    </source>
</evidence>
<dbReference type="CDD" id="cd18603">
    <property type="entry name" value="ABC_6TM_MRP1_2_3_6_D2_like"/>
    <property type="match status" value="1"/>
</dbReference>
<dbReference type="GO" id="GO:0005524">
    <property type="term" value="F:ATP binding"/>
    <property type="evidence" value="ECO:0007669"/>
    <property type="project" value="UniProtKB-KW"/>
</dbReference>
<dbReference type="GO" id="GO:0005774">
    <property type="term" value="C:vacuolar membrane"/>
    <property type="evidence" value="ECO:0007669"/>
    <property type="project" value="UniProtKB-SubCell"/>
</dbReference>
<dbReference type="PANTHER" id="PTHR24223:SF443">
    <property type="entry name" value="MULTIDRUG-RESISTANCE LIKE PROTEIN 1, ISOFORM I"/>
    <property type="match status" value="1"/>
</dbReference>
<evidence type="ECO:0000256" key="9">
    <source>
        <dbReference type="ARBA" id="ARBA00022989"/>
    </source>
</evidence>
<dbReference type="GO" id="GO:0015431">
    <property type="term" value="F:ABC-type glutathione S-conjugate transporter activity"/>
    <property type="evidence" value="ECO:0007669"/>
    <property type="project" value="UniProtKB-EC"/>
</dbReference>
<dbReference type="SUPFAM" id="SSF52540">
    <property type="entry name" value="P-loop containing nucleoside triphosphate hydrolases"/>
    <property type="match status" value="2"/>
</dbReference>
<dbReference type="Gene3D" id="1.20.1560.10">
    <property type="entry name" value="ABC transporter type 1, transmembrane domain"/>
    <property type="match status" value="2"/>
</dbReference>
<evidence type="ECO:0000256" key="8">
    <source>
        <dbReference type="ARBA" id="ARBA00022840"/>
    </source>
</evidence>
<feature type="transmembrane region" description="Helical" evidence="14">
    <location>
        <begin position="541"/>
        <end position="569"/>
    </location>
</feature>
<keyword evidence="5 14" id="KW-0812">Transmembrane</keyword>
<feature type="transmembrane region" description="Helical" evidence="14">
    <location>
        <begin position="439"/>
        <end position="458"/>
    </location>
</feature>
<evidence type="ECO:0000256" key="2">
    <source>
        <dbReference type="ARBA" id="ARBA00009726"/>
    </source>
</evidence>
<sequence length="1578" mass="176443">MTSLHPKFIESFCGQVFLDWNETFDRDVPDVNQCFQHTTLVWIPCLFLLIFSPFLIYSFFSSKRRPRLQWSRLIVWKALVSAVLAADALVLLFSTIAQSHAADSDKTAAVWFVYPALLAISTGAATALLIICRMRGVITSGVLFIFWLLLTVCGLPEFSWWFRNETERNNDVLRFVLYMIWYPLVVIQLVLSAIADTPQESAGDIKEQKEKACPELQSSFLNQISFHWFNDMAILGNRRPLETSDLWALNNRDASKTVVPRFESHWLPKLKKFLKSQQDNTTTVEADGKESVSNKSPAATDEMKHELPNPSLYWPLFKTFKGHIISGFLFKFSYDCLQFVSPQLLSLLISFIEDPARPLWQGIGIALLMSATALLQTTILHQYFHAMFRLGMNLRSVLTAAVFTKALRLSNSVRKNRTTGEIVNLMSVDVQRFQDMTNFMMLFWSAPFQVILSIYFLWGNLGPSVLAGIAVLLAFIPINSFISIRMRRMQVEQMKLKDARLNMMSEVLNGIKVLKLYAWEPSMEKMVLDIRRKEVKNLKKLAILDACNTLTWASAPFLVAVASFGAFVLSDPENHILTPSIMFVSLSLFNILRFPLAMIASIVSQAVQLSVSNKRLKSFLYSQEMDQNAIERGSTDSPDAVVVQHGTFAWEKNATPTLCRRGIEIYFLLFLADAVVVQHGTFAWEKNATPTLCRINLAVPRGKLIGIVGKVGCGKSSILSAMLGEMDKIEGKVSIRGSVAYSAQQAWIQNLTLKQNVLFGLPYDQAWYNKVVDACALRPDFDTLPAGDETEIGEKGINLSGGQKQRVSLARAVYQQRDIILLDDPLSAVDAHVGKHLFHHVIGNDGLLAGRTRVLVTHGMHYLPHFDHIVVLKDGAISESGTYKELISNAGAFAEFLEEHVMEQVKKRTESCSEQVEEDAGGEVDQLMSELAKHNPNYRAKLETQLSRISVQSNHSEVKIEMREKSGSILKRKPSTKIVKESKLIQKEKTETGKVNRKVYGLYLKAIGYAMTLGFIFIYILSSVLGVLSNLWLANWSDDSTKQLHNESMSVSTPVRLSVYTVLGTGQAGFVCFASIVMTYGMVRASKLLHEGLLHNLMRSSMSFFDITPLGRILNRVGKDVDVLDTTLPSTIRSFLTTITSVFMTLIVIIIATPIFAVVILPLAFIYIIILRFYVSTSRQLKRMESVTRSPIYSHFHEAVQGAISIRAYGASESFMRESEHRVDTNLINYYPSICANRWLAVRLEIVGNAIVLFAALSAVLFRDNGSVTAGLVGLSVSYALGITQTLNWAVRMASDLETNIVAVERIKEYSETPTEAALEAENEENRPPSDWPSHGEIEFDNYQLRYRAGLDPVLKGISVNVKAQEKVGIVGRTGAGKSSLTLALFRIIEADGGRILIDGRDISKMGLHDLRRQLTIVPQDPVLFSGSLRINLDPFQHHADDAVWSALEHAHLKSFVSAFPDGLSHEITEGGENLSVGQRQLVCLARALLRKTKVLVLDEAAAAVDMETDALIQSTIRDKFSDCTVLTIAHRLNTVMDYDRILVLDQGRVAEFDTPQRLMADKTSLFSEMAANAGIHS</sequence>
<dbReference type="CDD" id="cd03250">
    <property type="entry name" value="ABCC_MRP_domain1"/>
    <property type="match status" value="1"/>
</dbReference>
<dbReference type="EC" id="7.6.2.3" evidence="11"/>
<feature type="transmembrane region" description="Helical" evidence="14">
    <location>
        <begin position="175"/>
        <end position="195"/>
    </location>
</feature>
<feature type="transmembrane region" description="Helical" evidence="14">
    <location>
        <begin position="1134"/>
        <end position="1152"/>
    </location>
</feature>
<evidence type="ECO:0000256" key="10">
    <source>
        <dbReference type="ARBA" id="ARBA00023136"/>
    </source>
</evidence>
<dbReference type="Pfam" id="PF24357">
    <property type="entry name" value="TMD0_ABC"/>
    <property type="match status" value="1"/>
</dbReference>
<accession>A0A914VV95</accession>
<dbReference type="Pfam" id="PF00005">
    <property type="entry name" value="ABC_tran"/>
    <property type="match status" value="2"/>
</dbReference>
<feature type="domain" description="ABC transmembrane type-1" evidence="16">
    <location>
        <begin position="1013"/>
        <end position="1299"/>
    </location>
</feature>
<dbReference type="SMART" id="SM00382">
    <property type="entry name" value="AAA"/>
    <property type="match status" value="2"/>
</dbReference>
<dbReference type="InterPro" id="IPR011527">
    <property type="entry name" value="ABC1_TM_dom"/>
</dbReference>
<dbReference type="InterPro" id="IPR036640">
    <property type="entry name" value="ABC1_TM_sf"/>
</dbReference>
<feature type="transmembrane region" description="Helical" evidence="14">
    <location>
        <begin position="108"/>
        <end position="131"/>
    </location>
</feature>
<keyword evidence="10 14" id="KW-0472">Membrane</keyword>
<keyword evidence="8" id="KW-0067">ATP-binding</keyword>
<dbReference type="WBParaSite" id="PSAMB.scaffold2456size23125.g17904.t2">
    <property type="protein sequence ID" value="PSAMB.scaffold2456size23125.g17904.t2"/>
    <property type="gene ID" value="PSAMB.scaffold2456size23125.g17904"/>
</dbReference>
<dbReference type="InterPro" id="IPR056227">
    <property type="entry name" value="TMD0_ABC"/>
</dbReference>
<evidence type="ECO:0000313" key="18">
    <source>
        <dbReference type="WBParaSite" id="PSAMB.scaffold2456size23125.g17904.t2"/>
    </source>
</evidence>
<dbReference type="Proteomes" id="UP000887566">
    <property type="component" value="Unplaced"/>
</dbReference>
<keyword evidence="17" id="KW-1185">Reference proteome</keyword>
<dbReference type="PROSITE" id="PS50893">
    <property type="entry name" value="ABC_TRANSPORTER_2"/>
    <property type="match status" value="2"/>
</dbReference>
<protein>
    <recommendedName>
        <fullName evidence="11">ABC-type glutathione-S-conjugate transporter</fullName>
        <ecNumber evidence="11">7.6.2.3</ecNumber>
    </recommendedName>
</protein>
<dbReference type="PANTHER" id="PTHR24223">
    <property type="entry name" value="ATP-BINDING CASSETTE SUB-FAMILY C"/>
    <property type="match status" value="1"/>
</dbReference>
<dbReference type="SUPFAM" id="SSF90123">
    <property type="entry name" value="ABC transporter transmembrane region"/>
    <property type="match status" value="2"/>
</dbReference>
<evidence type="ECO:0000259" key="15">
    <source>
        <dbReference type="PROSITE" id="PS50893"/>
    </source>
</evidence>
<name>A0A914VV95_9BILA</name>
<evidence type="ECO:0000256" key="13">
    <source>
        <dbReference type="SAM" id="MobiDB-lite"/>
    </source>
</evidence>
<feature type="transmembrane region" description="Helical" evidence="14">
    <location>
        <begin position="1057"/>
        <end position="1080"/>
    </location>
</feature>
<dbReference type="GO" id="GO:0000323">
    <property type="term" value="C:lytic vacuole"/>
    <property type="evidence" value="ECO:0007669"/>
    <property type="project" value="UniProtKB-ARBA"/>
</dbReference>
<dbReference type="CDD" id="cd18595">
    <property type="entry name" value="ABC_6TM_MRP1_2_3_6_D1_like"/>
    <property type="match status" value="1"/>
</dbReference>
<dbReference type="PROSITE" id="PS00211">
    <property type="entry name" value="ABC_TRANSPORTER_1"/>
    <property type="match status" value="2"/>
</dbReference>
<keyword evidence="4" id="KW-0926">Vacuole</keyword>
<evidence type="ECO:0000256" key="1">
    <source>
        <dbReference type="ARBA" id="ARBA00004128"/>
    </source>
</evidence>
<feature type="region of interest" description="Disordered" evidence="13">
    <location>
        <begin position="280"/>
        <end position="303"/>
    </location>
</feature>
<feature type="compositionally biased region" description="Basic and acidic residues" evidence="13">
    <location>
        <begin position="1324"/>
        <end position="1335"/>
    </location>
</feature>
<comment type="subcellular location">
    <subcellularLocation>
        <location evidence="1">Vacuole membrane</location>
        <topology evidence="1">Multi-pass membrane protein</topology>
    </subcellularLocation>
</comment>
<dbReference type="FunFam" id="1.20.1560.10:FF:000001">
    <property type="entry name" value="ATP-binding cassette subfamily C member 1"/>
    <property type="match status" value="1"/>
</dbReference>
<dbReference type="InterPro" id="IPR003593">
    <property type="entry name" value="AAA+_ATPase"/>
</dbReference>
<keyword evidence="3" id="KW-0813">Transport</keyword>
<reference evidence="18" key="1">
    <citation type="submission" date="2022-11" db="UniProtKB">
        <authorList>
            <consortium name="WormBaseParasite"/>
        </authorList>
    </citation>
    <scope>IDENTIFICATION</scope>
</reference>
<keyword evidence="7" id="KW-0547">Nucleotide-binding</keyword>
<feature type="transmembrane region" description="Helical" evidence="14">
    <location>
        <begin position="1240"/>
        <end position="1262"/>
    </location>
</feature>
<feature type="region of interest" description="Disordered" evidence="13">
    <location>
        <begin position="1314"/>
        <end position="1335"/>
    </location>
</feature>
<evidence type="ECO:0000256" key="6">
    <source>
        <dbReference type="ARBA" id="ARBA00022737"/>
    </source>
</evidence>
<evidence type="ECO:0000256" key="7">
    <source>
        <dbReference type="ARBA" id="ARBA00022741"/>
    </source>
</evidence>
<proteinExistence type="inferred from homology"/>
<feature type="transmembrane region" description="Helical" evidence="14">
    <location>
        <begin position="143"/>
        <end position="163"/>
    </location>
</feature>
<keyword evidence="9 14" id="KW-1133">Transmembrane helix</keyword>
<evidence type="ECO:0000256" key="11">
    <source>
        <dbReference type="ARBA" id="ARBA00024220"/>
    </source>
</evidence>
<feature type="transmembrane region" description="Helical" evidence="14">
    <location>
        <begin position="1158"/>
        <end position="1175"/>
    </location>
</feature>
<feature type="transmembrane region" description="Helical" evidence="14">
    <location>
        <begin position="73"/>
        <end position="96"/>
    </location>
</feature>
<evidence type="ECO:0000259" key="16">
    <source>
        <dbReference type="PROSITE" id="PS50929"/>
    </source>
</evidence>
<comment type="catalytic activity">
    <reaction evidence="12">
        <text>leukotriene C4(in) + ATP + H2O = leukotriene C4(out) + ADP + phosphate + H(+)</text>
        <dbReference type="Rhea" id="RHEA:38963"/>
        <dbReference type="ChEBI" id="CHEBI:15377"/>
        <dbReference type="ChEBI" id="CHEBI:15378"/>
        <dbReference type="ChEBI" id="CHEBI:30616"/>
        <dbReference type="ChEBI" id="CHEBI:43474"/>
        <dbReference type="ChEBI" id="CHEBI:57973"/>
        <dbReference type="ChEBI" id="CHEBI:456216"/>
    </reaction>
    <physiologicalReaction direction="left-to-right" evidence="12">
        <dbReference type="Rhea" id="RHEA:38964"/>
    </physiologicalReaction>
</comment>
<dbReference type="InterPro" id="IPR017871">
    <property type="entry name" value="ABC_transporter-like_CS"/>
</dbReference>
<feature type="domain" description="ABC transporter" evidence="15">
    <location>
        <begin position="675"/>
        <end position="899"/>
    </location>
</feature>
<dbReference type="FunFam" id="3.40.50.300:FF:000074">
    <property type="entry name" value="Multidrug resistance-associated protein 5 isoform 1"/>
    <property type="match status" value="1"/>
</dbReference>
<dbReference type="Gene3D" id="3.40.50.300">
    <property type="entry name" value="P-loop containing nucleotide triphosphate hydrolases"/>
    <property type="match status" value="2"/>
</dbReference>
<dbReference type="Pfam" id="PF00664">
    <property type="entry name" value="ABC_membrane"/>
    <property type="match status" value="2"/>
</dbReference>
<dbReference type="InterPro" id="IPR050173">
    <property type="entry name" value="ABC_transporter_C-like"/>
</dbReference>
<feature type="transmembrane region" description="Helical" evidence="14">
    <location>
        <begin position="40"/>
        <end position="61"/>
    </location>
</feature>
<dbReference type="FunFam" id="1.20.1560.10:FF:000020">
    <property type="entry name" value="ABC metal ion transporter"/>
    <property type="match status" value="1"/>
</dbReference>
<feature type="transmembrane region" description="Helical" evidence="14">
    <location>
        <begin position="1006"/>
        <end position="1028"/>
    </location>
</feature>
<dbReference type="FunFam" id="3.40.50.300:FF:000293">
    <property type="entry name" value="ATP binding cassette subfamily C member 1"/>
    <property type="match status" value="1"/>
</dbReference>
<organism evidence="17 18">
    <name type="scientific">Plectus sambesii</name>
    <dbReference type="NCBI Taxonomy" id="2011161"/>
    <lineage>
        <taxon>Eukaryota</taxon>
        <taxon>Metazoa</taxon>
        <taxon>Ecdysozoa</taxon>
        <taxon>Nematoda</taxon>
        <taxon>Chromadorea</taxon>
        <taxon>Plectida</taxon>
        <taxon>Plectina</taxon>
        <taxon>Plectoidea</taxon>
        <taxon>Plectidae</taxon>
        <taxon>Plectus</taxon>
    </lineage>
</organism>
<feature type="transmembrane region" description="Helical" evidence="14">
    <location>
        <begin position="464"/>
        <end position="484"/>
    </location>
</feature>
<evidence type="ECO:0000313" key="17">
    <source>
        <dbReference type="Proteomes" id="UP000887566"/>
    </source>
</evidence>
<dbReference type="GO" id="GO:0016887">
    <property type="term" value="F:ATP hydrolysis activity"/>
    <property type="evidence" value="ECO:0007669"/>
    <property type="project" value="InterPro"/>
</dbReference>
<feature type="domain" description="ABC transporter" evidence="15">
    <location>
        <begin position="1338"/>
        <end position="1572"/>
    </location>
</feature>
<feature type="domain" description="ABC transmembrane type-1" evidence="16">
    <location>
        <begin position="327"/>
        <end position="608"/>
    </location>
</feature>
<evidence type="ECO:0000256" key="5">
    <source>
        <dbReference type="ARBA" id="ARBA00022692"/>
    </source>
</evidence>
<dbReference type="InterPro" id="IPR027417">
    <property type="entry name" value="P-loop_NTPase"/>
</dbReference>